<keyword evidence="2" id="KW-1185">Reference proteome</keyword>
<proteinExistence type="predicted"/>
<reference evidence="1 2" key="1">
    <citation type="submission" date="2021-06" db="EMBL/GenBank/DDBJ databases">
        <title>Caerostris extrusa draft genome.</title>
        <authorList>
            <person name="Kono N."/>
            <person name="Arakawa K."/>
        </authorList>
    </citation>
    <scope>NUCLEOTIDE SEQUENCE [LARGE SCALE GENOMIC DNA]</scope>
</reference>
<name>A0AAV4U231_CAEEX</name>
<dbReference type="Proteomes" id="UP001054945">
    <property type="component" value="Unassembled WGS sequence"/>
</dbReference>
<evidence type="ECO:0008006" key="3">
    <source>
        <dbReference type="Google" id="ProtNLM"/>
    </source>
</evidence>
<accession>A0AAV4U231</accession>
<evidence type="ECO:0000313" key="1">
    <source>
        <dbReference type="EMBL" id="GIY51859.1"/>
    </source>
</evidence>
<comment type="caution">
    <text evidence="1">The sequence shown here is derived from an EMBL/GenBank/DDBJ whole genome shotgun (WGS) entry which is preliminary data.</text>
</comment>
<evidence type="ECO:0000313" key="2">
    <source>
        <dbReference type="Proteomes" id="UP001054945"/>
    </source>
</evidence>
<organism evidence="1 2">
    <name type="scientific">Caerostris extrusa</name>
    <name type="common">Bark spider</name>
    <name type="synonym">Caerostris bankana</name>
    <dbReference type="NCBI Taxonomy" id="172846"/>
    <lineage>
        <taxon>Eukaryota</taxon>
        <taxon>Metazoa</taxon>
        <taxon>Ecdysozoa</taxon>
        <taxon>Arthropoda</taxon>
        <taxon>Chelicerata</taxon>
        <taxon>Arachnida</taxon>
        <taxon>Araneae</taxon>
        <taxon>Araneomorphae</taxon>
        <taxon>Entelegynae</taxon>
        <taxon>Araneoidea</taxon>
        <taxon>Araneidae</taxon>
        <taxon>Caerostris</taxon>
    </lineage>
</organism>
<dbReference type="EMBL" id="BPLR01012169">
    <property type="protein sequence ID" value="GIY51859.1"/>
    <property type="molecule type" value="Genomic_DNA"/>
</dbReference>
<gene>
    <name evidence="1" type="ORF">CEXT_328921</name>
</gene>
<sequence length="135" mass="15026">MRSPCLVACIIVSTTPSGCFHHAREAPNGHIRLTSFCYQVNEKAGGVDDLSLWHLLNTGDRIVSPKLGRRTRATAPITEGDASVFSYTLDAHPHKAYETETHFCNEEVLVTGLSCFSHSQIYNDIFTIVIDHEEH</sequence>
<dbReference type="AlphaFoldDB" id="A0AAV4U231"/>
<protein>
    <recommendedName>
        <fullName evidence="3">Secreted protein</fullName>
    </recommendedName>
</protein>